<dbReference type="AlphaFoldDB" id="A0A8J2PG79"/>
<organism evidence="1 2">
    <name type="scientific">Allacma fusca</name>
    <dbReference type="NCBI Taxonomy" id="39272"/>
    <lineage>
        <taxon>Eukaryota</taxon>
        <taxon>Metazoa</taxon>
        <taxon>Ecdysozoa</taxon>
        <taxon>Arthropoda</taxon>
        <taxon>Hexapoda</taxon>
        <taxon>Collembola</taxon>
        <taxon>Symphypleona</taxon>
        <taxon>Sminthuridae</taxon>
        <taxon>Allacma</taxon>
    </lineage>
</organism>
<name>A0A8J2PG79_9HEXA</name>
<accession>A0A8J2PG79</accession>
<dbReference type="Proteomes" id="UP000708208">
    <property type="component" value="Unassembled WGS sequence"/>
</dbReference>
<feature type="non-terminal residue" evidence="1">
    <location>
        <position position="1"/>
    </location>
</feature>
<gene>
    <name evidence="1" type="ORF">AFUS01_LOCUS24501</name>
</gene>
<evidence type="ECO:0000313" key="1">
    <source>
        <dbReference type="EMBL" id="CAG7785905.1"/>
    </source>
</evidence>
<keyword evidence="2" id="KW-1185">Reference proteome</keyword>
<dbReference type="EMBL" id="CAJVCH010306724">
    <property type="protein sequence ID" value="CAG7785905.1"/>
    <property type="molecule type" value="Genomic_DNA"/>
</dbReference>
<reference evidence="1" key="1">
    <citation type="submission" date="2021-06" db="EMBL/GenBank/DDBJ databases">
        <authorList>
            <person name="Hodson N. C."/>
            <person name="Mongue J. A."/>
            <person name="Jaron S. K."/>
        </authorList>
    </citation>
    <scope>NUCLEOTIDE SEQUENCE</scope>
</reference>
<proteinExistence type="predicted"/>
<comment type="caution">
    <text evidence="1">The sequence shown here is derived from an EMBL/GenBank/DDBJ whole genome shotgun (WGS) entry which is preliminary data.</text>
</comment>
<sequence>AEQGSTITRQIISGSIFYIDRQTVVVQIEAELQFPNKSSIRIESFNVQDPLDCDDNKDKTIDELHKEIQIKSNVKDKKINNFI</sequence>
<protein>
    <submittedName>
        <fullName evidence="1">Uncharacterized protein</fullName>
    </submittedName>
</protein>
<evidence type="ECO:0000313" key="2">
    <source>
        <dbReference type="Proteomes" id="UP000708208"/>
    </source>
</evidence>